<dbReference type="InterPro" id="IPR036775">
    <property type="entry name" value="DNA_pol_Y-fam_lit_finger_sf"/>
</dbReference>
<keyword evidence="3" id="KW-0479">Metal-binding</keyword>
<evidence type="ECO:0000256" key="2">
    <source>
        <dbReference type="ARBA" id="ARBA00022457"/>
    </source>
</evidence>
<feature type="domain" description="UmuC" evidence="4">
    <location>
        <begin position="9"/>
        <end position="189"/>
    </location>
</feature>
<feature type="binding site" evidence="3">
    <location>
        <position position="107"/>
    </location>
    <ligand>
        <name>Mg(2+)</name>
        <dbReference type="ChEBI" id="CHEBI:18420"/>
    </ligand>
</feature>
<keyword evidence="3" id="KW-0234">DNA repair</keyword>
<dbReference type="InterPro" id="IPR043128">
    <property type="entry name" value="Rev_trsase/Diguanyl_cyclase"/>
</dbReference>
<comment type="catalytic activity">
    <reaction evidence="3">
        <text>DNA(n) + a 2'-deoxyribonucleoside 5'-triphosphate = DNA(n+1) + diphosphate</text>
        <dbReference type="Rhea" id="RHEA:22508"/>
        <dbReference type="Rhea" id="RHEA-COMP:17339"/>
        <dbReference type="Rhea" id="RHEA-COMP:17340"/>
        <dbReference type="ChEBI" id="CHEBI:33019"/>
        <dbReference type="ChEBI" id="CHEBI:61560"/>
        <dbReference type="ChEBI" id="CHEBI:173112"/>
        <dbReference type="EC" id="2.7.7.7"/>
    </reaction>
</comment>
<comment type="similarity">
    <text evidence="1 3">Belongs to the DNA polymerase type-Y family.</text>
</comment>
<feature type="binding site" evidence="3">
    <location>
        <position position="13"/>
    </location>
    <ligand>
        <name>Mg(2+)</name>
        <dbReference type="ChEBI" id="CHEBI:18420"/>
    </ligand>
</feature>
<keyword evidence="3 5" id="KW-0808">Transferase</keyword>
<keyword evidence="3" id="KW-0238">DNA-binding</keyword>
<comment type="subunit">
    <text evidence="3">Monomer.</text>
</comment>
<dbReference type="GO" id="GO:0003887">
    <property type="term" value="F:DNA-directed DNA polymerase activity"/>
    <property type="evidence" value="ECO:0007669"/>
    <property type="project" value="UniProtKB-EC"/>
</dbReference>
<gene>
    <name evidence="3 5" type="primary">dinB</name>
    <name evidence="5" type="ORF">LQE99_16090</name>
</gene>
<proteinExistence type="inferred from homology"/>
<keyword evidence="3" id="KW-0235">DNA replication</keyword>
<comment type="subcellular location">
    <subcellularLocation>
        <location evidence="3">Cytoplasm</location>
    </subcellularLocation>
</comment>
<keyword evidence="3" id="KW-0460">Magnesium</keyword>
<dbReference type="InterPro" id="IPR001126">
    <property type="entry name" value="UmuC"/>
</dbReference>
<dbReference type="InterPro" id="IPR050116">
    <property type="entry name" value="DNA_polymerase-Y"/>
</dbReference>
<dbReference type="Pfam" id="PF11798">
    <property type="entry name" value="IMS_HHH"/>
    <property type="match status" value="1"/>
</dbReference>
<dbReference type="SUPFAM" id="SSF100879">
    <property type="entry name" value="Lesion bypass DNA polymerase (Y-family), little finger domain"/>
    <property type="match status" value="1"/>
</dbReference>
<dbReference type="Gene3D" id="3.40.1170.60">
    <property type="match status" value="1"/>
</dbReference>
<dbReference type="InterPro" id="IPR017961">
    <property type="entry name" value="DNA_pol_Y-fam_little_finger"/>
</dbReference>
<evidence type="ECO:0000259" key="4">
    <source>
        <dbReference type="PROSITE" id="PS50173"/>
    </source>
</evidence>
<dbReference type="InterPro" id="IPR043502">
    <property type="entry name" value="DNA/RNA_pol_sf"/>
</dbReference>
<dbReference type="EC" id="2.7.7.7" evidence="3"/>
<dbReference type="HAMAP" id="MF_01113">
    <property type="entry name" value="DNApol_IV"/>
    <property type="match status" value="1"/>
</dbReference>
<dbReference type="CDD" id="cd03586">
    <property type="entry name" value="PolY_Pol_IV_kappa"/>
    <property type="match status" value="1"/>
</dbReference>
<keyword evidence="2 3" id="KW-0515">Mutator protein</keyword>
<keyword evidence="3" id="KW-0239">DNA-directed DNA polymerase</keyword>
<evidence type="ECO:0000256" key="3">
    <source>
        <dbReference type="HAMAP-Rule" id="MF_01113"/>
    </source>
</evidence>
<dbReference type="Proteomes" id="UP001202402">
    <property type="component" value="Unassembled WGS sequence"/>
</dbReference>
<dbReference type="InterPro" id="IPR022880">
    <property type="entry name" value="DNApol_IV"/>
</dbReference>
<evidence type="ECO:0000313" key="5">
    <source>
        <dbReference type="EMBL" id="MCH4286640.1"/>
    </source>
</evidence>
<comment type="cofactor">
    <cofactor evidence="3">
        <name>Mg(2+)</name>
        <dbReference type="ChEBI" id="CHEBI:18420"/>
    </cofactor>
    <text evidence="3">Binds 2 magnesium ions per subunit.</text>
</comment>
<name>A0ABS9RAH0_9FIRM</name>
<dbReference type="InterPro" id="IPR024728">
    <property type="entry name" value="PolY_HhH_motif"/>
</dbReference>
<dbReference type="Pfam" id="PF00817">
    <property type="entry name" value="IMS"/>
    <property type="match status" value="1"/>
</dbReference>
<feature type="active site" evidence="3">
    <location>
        <position position="108"/>
    </location>
</feature>
<dbReference type="PROSITE" id="PS50173">
    <property type="entry name" value="UMUC"/>
    <property type="match status" value="1"/>
</dbReference>
<dbReference type="PANTHER" id="PTHR11076">
    <property type="entry name" value="DNA REPAIR POLYMERASE UMUC / TRANSFERASE FAMILY MEMBER"/>
    <property type="match status" value="1"/>
</dbReference>
<reference evidence="5 6" key="1">
    <citation type="submission" date="2022-02" db="EMBL/GenBank/DDBJ databases">
        <title>Genome of Erysipelotrichaceae sp. nov. NSJ-176 isolated from human feces.</title>
        <authorList>
            <person name="Abdugheni R."/>
        </authorList>
    </citation>
    <scope>NUCLEOTIDE SEQUENCE [LARGE SCALE GENOMIC DNA]</scope>
    <source>
        <strain evidence="5 6">NSJ-176</strain>
    </source>
</reference>
<dbReference type="Gene3D" id="3.30.1490.100">
    <property type="entry name" value="DNA polymerase, Y-family, little finger domain"/>
    <property type="match status" value="1"/>
</dbReference>
<dbReference type="EMBL" id="JAKVPQ010000014">
    <property type="protein sequence ID" value="MCH4286640.1"/>
    <property type="molecule type" value="Genomic_DNA"/>
</dbReference>
<dbReference type="SUPFAM" id="SSF56672">
    <property type="entry name" value="DNA/RNA polymerases"/>
    <property type="match status" value="1"/>
</dbReference>
<keyword evidence="6" id="KW-1185">Reference proteome</keyword>
<comment type="function">
    <text evidence="3">Poorly processive, error-prone DNA polymerase involved in untargeted mutagenesis. Copies undamaged DNA at stalled replication forks, which arise in vivo from mismatched or misaligned primer ends. These misaligned primers can be extended by PolIV. Exhibits no 3'-5' exonuclease (proofreading) activity. May be involved in translesional synthesis, in conjunction with the beta clamp from PolIII.</text>
</comment>
<evidence type="ECO:0000313" key="6">
    <source>
        <dbReference type="Proteomes" id="UP001202402"/>
    </source>
</evidence>
<organism evidence="5 6">
    <name type="scientific">Amedibacillus hominis</name>
    <dbReference type="NCBI Taxonomy" id="2897776"/>
    <lineage>
        <taxon>Bacteria</taxon>
        <taxon>Bacillati</taxon>
        <taxon>Bacillota</taxon>
        <taxon>Erysipelotrichia</taxon>
        <taxon>Erysipelotrichales</taxon>
        <taxon>Erysipelotrichaceae</taxon>
        <taxon>Amedibacillus</taxon>
    </lineage>
</organism>
<keyword evidence="3 5" id="KW-0548">Nucleotidyltransferase</keyword>
<accession>A0ABS9RAH0</accession>
<protein>
    <recommendedName>
        <fullName evidence="3">DNA polymerase IV</fullName>
        <shortName evidence="3">Pol IV</shortName>
        <ecNumber evidence="3">2.7.7.7</ecNumber>
    </recommendedName>
</protein>
<sequence length="391" mass="44072">MLCLSARVIFHIDLNSFFASAEILKNSALAGQPVVVAGLNRRSVVSTASYEARSYGVHSAMPLHMAMEKCPELVVVQGDYSWYEELSERFFKYLRKFSPFIEPASIDECYMDVTEAIKAYKRPLDLAWIIQKNVMDDLRLPCSIGVAPNKFLAKMASDMRKPMGITVLRKQEVPRKLWPLPISDMWGIGKKSVPLLIENGIETIGDLASEENEKKVMTLLGKHAYGFIQNARGNGSSKLNYNQGVQSISQSTTLDRDISEYDEVKTVFIRLAKSLSTRAKEERLQGKLISISIRYSDFSNMVRSVSLQHYTNDVNVLIEHALYLFDHNYSGAPIRHLGIGLASFQSAKSVHQINMFQEPIENTNKVDLVLEELNKQLPNANLTTLGRMKKS</sequence>
<dbReference type="Gene3D" id="3.30.70.270">
    <property type="match status" value="1"/>
</dbReference>
<feature type="site" description="Substrate discrimination" evidence="3">
    <location>
        <position position="18"/>
    </location>
</feature>
<dbReference type="NCBIfam" id="NF002677">
    <property type="entry name" value="PRK02406.1"/>
    <property type="match status" value="1"/>
</dbReference>
<comment type="caution">
    <text evidence="5">The sequence shown here is derived from an EMBL/GenBank/DDBJ whole genome shotgun (WGS) entry which is preliminary data.</text>
</comment>
<keyword evidence="3" id="KW-0963">Cytoplasm</keyword>
<dbReference type="PANTHER" id="PTHR11076:SF33">
    <property type="entry name" value="DNA POLYMERASE KAPPA"/>
    <property type="match status" value="1"/>
</dbReference>
<dbReference type="Pfam" id="PF11799">
    <property type="entry name" value="IMS_C"/>
    <property type="match status" value="1"/>
</dbReference>
<keyword evidence="3" id="KW-0227">DNA damage</keyword>
<evidence type="ECO:0000256" key="1">
    <source>
        <dbReference type="ARBA" id="ARBA00010945"/>
    </source>
</evidence>
<dbReference type="Gene3D" id="1.10.150.20">
    <property type="entry name" value="5' to 3' exonuclease, C-terminal subdomain"/>
    <property type="match status" value="1"/>
</dbReference>